<organism evidence="3 4">
    <name type="scientific">Porphyromonas catoniae F0037</name>
    <dbReference type="NCBI Taxonomy" id="1127696"/>
    <lineage>
        <taxon>Bacteria</taxon>
        <taxon>Pseudomonadati</taxon>
        <taxon>Bacteroidota</taxon>
        <taxon>Bacteroidia</taxon>
        <taxon>Bacteroidales</taxon>
        <taxon>Porphyromonadaceae</taxon>
        <taxon>Porphyromonas</taxon>
    </lineage>
</organism>
<evidence type="ECO:0000256" key="1">
    <source>
        <dbReference type="SAM" id="SignalP"/>
    </source>
</evidence>
<dbReference type="Pfam" id="PF19572">
    <property type="entry name" value="PorV"/>
    <property type="match status" value="1"/>
</dbReference>
<evidence type="ECO:0000313" key="4">
    <source>
        <dbReference type="Proteomes" id="UP000010408"/>
    </source>
</evidence>
<proteinExistence type="predicted"/>
<feature type="domain" description="Type IX secretion system protein PorV" evidence="2">
    <location>
        <begin position="29"/>
        <end position="240"/>
    </location>
</feature>
<protein>
    <recommendedName>
        <fullName evidence="2">Type IX secretion system protein PorV domain-containing protein</fullName>
    </recommendedName>
</protein>
<dbReference type="AlphaFoldDB" id="L1NE82"/>
<gene>
    <name evidence="3" type="ORF">HMPREF9134_00844</name>
</gene>
<name>L1NE82_9PORP</name>
<sequence length="321" mass="34461">MNKLSILLLGTLCSVASLSAQTTKARSLPILEMAVDTRSAALGGNHYGESHTSYLYANPTSLLYCDEGNLSASASARFLGKIEGFDGSRNLFNLALGARLGDHGFFLGGRYLGGLKFQEVDQAERVKKTYTIEDYTIDIGYALRLSSLSAYVTGSYISTSLKRSASTFVVGVGAFYRSQPTEDHLGLSYTIGAKAQNLGGSYRYTSKGLDAYPPAFFGLGGELGYGISAEHHLALALGADYFFYPSNSRSTALHVGGEYLFRQAYALRLGYFYDSNGAKHFSAGAGLRFKPMNIDLAYLAPSAEGLKAAFQLTIGVNLGVF</sequence>
<reference evidence="3 4" key="1">
    <citation type="submission" date="2012-05" db="EMBL/GenBank/DDBJ databases">
        <authorList>
            <person name="Weinstock G."/>
            <person name="Sodergren E."/>
            <person name="Lobos E.A."/>
            <person name="Fulton L."/>
            <person name="Fulton R."/>
            <person name="Courtney L."/>
            <person name="Fronick C."/>
            <person name="O'Laughlin M."/>
            <person name="Godfrey J."/>
            <person name="Wilson R.M."/>
            <person name="Miner T."/>
            <person name="Farmer C."/>
            <person name="Delehaunty K."/>
            <person name="Cordes M."/>
            <person name="Minx P."/>
            <person name="Tomlinson C."/>
            <person name="Chen J."/>
            <person name="Wollam A."/>
            <person name="Pepin K.H."/>
            <person name="Bhonagiri V."/>
            <person name="Zhang X."/>
            <person name="Suruliraj S."/>
            <person name="Warren W."/>
            <person name="Mitreva M."/>
            <person name="Mardis E.R."/>
            <person name="Wilson R.K."/>
        </authorList>
    </citation>
    <scope>NUCLEOTIDE SEQUENCE [LARGE SCALE GENOMIC DNA]</scope>
    <source>
        <strain evidence="3 4">F0037</strain>
    </source>
</reference>
<feature type="chain" id="PRO_5003955081" description="Type IX secretion system protein PorV domain-containing protein" evidence="1">
    <location>
        <begin position="20"/>
        <end position="321"/>
    </location>
</feature>
<dbReference type="RefSeq" id="WP_005469151.1">
    <property type="nucleotide sequence ID" value="NZ_KB291045.1"/>
</dbReference>
<evidence type="ECO:0000259" key="2">
    <source>
        <dbReference type="Pfam" id="PF19572"/>
    </source>
</evidence>
<dbReference type="eggNOG" id="COG2067">
    <property type="taxonomic scope" value="Bacteria"/>
</dbReference>
<dbReference type="EMBL" id="AMEQ01000024">
    <property type="protein sequence ID" value="EKY01784.1"/>
    <property type="molecule type" value="Genomic_DNA"/>
</dbReference>
<dbReference type="Gene3D" id="2.40.160.60">
    <property type="entry name" value="Outer membrane protein transport protein (OMPP1/FadL/TodX)"/>
    <property type="match status" value="1"/>
</dbReference>
<dbReference type="NCBIfam" id="NF033709">
    <property type="entry name" value="PorV_fam"/>
    <property type="match status" value="1"/>
</dbReference>
<dbReference type="PATRIC" id="fig|1127696.3.peg.763"/>
<keyword evidence="1" id="KW-0732">Signal</keyword>
<accession>L1NE82</accession>
<comment type="caution">
    <text evidence="3">The sequence shown here is derived from an EMBL/GenBank/DDBJ whole genome shotgun (WGS) entry which is preliminary data.</text>
</comment>
<evidence type="ECO:0000313" key="3">
    <source>
        <dbReference type="EMBL" id="EKY01784.1"/>
    </source>
</evidence>
<dbReference type="Proteomes" id="UP000010408">
    <property type="component" value="Unassembled WGS sequence"/>
</dbReference>
<feature type="signal peptide" evidence="1">
    <location>
        <begin position="1"/>
        <end position="19"/>
    </location>
</feature>
<dbReference type="InterPro" id="IPR045741">
    <property type="entry name" value="PorV"/>
</dbReference>
<dbReference type="STRING" id="1127696.HMPREF9134_00844"/>
<dbReference type="HOGENOM" id="CLU_058805_0_0_10"/>